<dbReference type="Proteomes" id="UP000017746">
    <property type="component" value="Chromosome"/>
</dbReference>
<dbReference type="RefSeq" id="WP_023362390.1">
    <property type="nucleotide sequence ID" value="NC_022657.1"/>
</dbReference>
<sequence>MTGAFTEVAALAQGGVWLLATDDWRDYGPAQVEAAFHALAPVLRPGPPTPGLLRPGQPPRRLIYTDAAEFTRTDDRTPEF</sequence>
<name>U5VZ10_9ACTN</name>
<evidence type="ECO:0000313" key="1">
    <source>
        <dbReference type="EMBL" id="AGZ42017.1"/>
    </source>
</evidence>
<dbReference type="EMBL" id="CP006272">
    <property type="protein sequence ID" value="AGZ42017.1"/>
    <property type="molecule type" value="Genomic_DNA"/>
</dbReference>
<keyword evidence="2" id="KW-1185">Reference proteome</keyword>
<gene>
    <name evidence="1" type="ORF">AFR_18705</name>
</gene>
<dbReference type="AlphaFoldDB" id="U5VZ10"/>
<protein>
    <submittedName>
        <fullName evidence="1">Uncharacterized protein</fullName>
    </submittedName>
</protein>
<proteinExistence type="predicted"/>
<dbReference type="PATRIC" id="fig|1246995.3.peg.3797"/>
<dbReference type="HOGENOM" id="CLU_2581790_0_0_11"/>
<evidence type="ECO:0000313" key="2">
    <source>
        <dbReference type="Proteomes" id="UP000017746"/>
    </source>
</evidence>
<dbReference type="KEGG" id="afs:AFR_18705"/>
<reference evidence="1 2" key="1">
    <citation type="journal article" date="2014" name="J. Biotechnol.">
        <title>Complete genome sequence of the actinobacterium Actinoplanes friuliensis HAG 010964, producer of the lipopeptide antibiotic friulimycin.</title>
        <authorList>
            <person name="Ruckert C."/>
            <person name="Szczepanowski R."/>
            <person name="Albersmeier A."/>
            <person name="Goesmann A."/>
            <person name="Fischer N."/>
            <person name="Steinkamper A."/>
            <person name="Puhler A."/>
            <person name="Biener R."/>
            <person name="Schwartz D."/>
            <person name="Kalinowski J."/>
        </authorList>
    </citation>
    <scope>NUCLEOTIDE SEQUENCE [LARGE SCALE GENOMIC DNA]</scope>
    <source>
        <strain evidence="1 2">DSM 7358</strain>
    </source>
</reference>
<organism evidence="1 2">
    <name type="scientific">Actinoplanes friuliensis DSM 7358</name>
    <dbReference type="NCBI Taxonomy" id="1246995"/>
    <lineage>
        <taxon>Bacteria</taxon>
        <taxon>Bacillati</taxon>
        <taxon>Actinomycetota</taxon>
        <taxon>Actinomycetes</taxon>
        <taxon>Micromonosporales</taxon>
        <taxon>Micromonosporaceae</taxon>
        <taxon>Actinoplanes</taxon>
    </lineage>
</organism>
<accession>U5VZ10</accession>
<dbReference type="OrthoDB" id="3811887at2"/>